<gene>
    <name evidence="1" type="ORF">AO370_0149</name>
</gene>
<reference evidence="1 2" key="1">
    <citation type="journal article" date="2016" name="Genome Biol. Evol.">
        <title>Comparative Genomic Analyses of the Moraxella catarrhalis Serosensitive and Seroresistant Lineages Demonstrate Their Independent Evolution.</title>
        <authorList>
            <person name="Earl J.P."/>
            <person name="de Vries S.P."/>
            <person name="Ahmed A."/>
            <person name="Powell E."/>
            <person name="Schultz M.P."/>
            <person name="Hermans P.W."/>
            <person name="Hill D.J."/>
            <person name="Zhou Z."/>
            <person name="Constantinidou C.I."/>
            <person name="Hu F.Z."/>
            <person name="Bootsma H.J."/>
            <person name="Ehrlich G.D."/>
        </authorList>
    </citation>
    <scope>NUCLEOTIDE SEQUENCE [LARGE SCALE GENOMIC DNA]</scope>
    <source>
        <strain evidence="1 2">F23</strain>
    </source>
</reference>
<dbReference type="AlphaFoldDB" id="A0AB36DQV1"/>
<comment type="caution">
    <text evidence="1">The sequence shown here is derived from an EMBL/GenBank/DDBJ whole genome shotgun (WGS) entry which is preliminary data.</text>
</comment>
<accession>A0AB36DQV1</accession>
<evidence type="ECO:0000313" key="1">
    <source>
        <dbReference type="EMBL" id="OAV27986.1"/>
    </source>
</evidence>
<protein>
    <submittedName>
        <fullName evidence="1">Uncharacterized protein</fullName>
    </submittedName>
</protein>
<evidence type="ECO:0000313" key="2">
    <source>
        <dbReference type="Proteomes" id="UP000078295"/>
    </source>
</evidence>
<proteinExistence type="predicted"/>
<name>A0AB36DQV1_MORCA</name>
<dbReference type="EMBL" id="LXHQ01000008">
    <property type="protein sequence ID" value="OAV27986.1"/>
    <property type="molecule type" value="Genomic_DNA"/>
</dbReference>
<sequence>MLMNDDMINTILKMNKTLVNSKVQWQIYEYTRTKVVYFYGGGGRLDTAELLLFGACLADCFCFNFNGGLAVKFG</sequence>
<dbReference type="Proteomes" id="UP000078295">
    <property type="component" value="Unassembled WGS sequence"/>
</dbReference>
<organism evidence="1 2">
    <name type="scientific">Moraxella catarrhalis</name>
    <name type="common">Branhamella catarrhalis</name>
    <dbReference type="NCBI Taxonomy" id="480"/>
    <lineage>
        <taxon>Bacteria</taxon>
        <taxon>Pseudomonadati</taxon>
        <taxon>Pseudomonadota</taxon>
        <taxon>Gammaproteobacteria</taxon>
        <taxon>Moraxellales</taxon>
        <taxon>Moraxellaceae</taxon>
        <taxon>Moraxella</taxon>
    </lineage>
</organism>